<feature type="domain" description="P5B-type ATPase N-terminal" evidence="2">
    <location>
        <begin position="20"/>
        <end position="82"/>
    </location>
</feature>
<name>A0A8C6GNT4_MUSSI</name>
<organism evidence="3 4">
    <name type="scientific">Mus spicilegus</name>
    <name type="common">Mound-building mouse</name>
    <dbReference type="NCBI Taxonomy" id="10103"/>
    <lineage>
        <taxon>Eukaryota</taxon>
        <taxon>Metazoa</taxon>
        <taxon>Chordata</taxon>
        <taxon>Craniata</taxon>
        <taxon>Vertebrata</taxon>
        <taxon>Euteleostomi</taxon>
        <taxon>Mammalia</taxon>
        <taxon>Eutheria</taxon>
        <taxon>Euarchontoglires</taxon>
        <taxon>Glires</taxon>
        <taxon>Rodentia</taxon>
        <taxon>Myomorpha</taxon>
        <taxon>Muroidea</taxon>
        <taxon>Muridae</taxon>
        <taxon>Murinae</taxon>
        <taxon>Mus</taxon>
        <taxon>Mus</taxon>
    </lineage>
</organism>
<dbReference type="Proteomes" id="UP000694415">
    <property type="component" value="Unplaced"/>
</dbReference>
<dbReference type="GO" id="GO:0005524">
    <property type="term" value="F:ATP binding"/>
    <property type="evidence" value="ECO:0007669"/>
    <property type="project" value="UniProtKB-UniRule"/>
</dbReference>
<dbReference type="Pfam" id="PF12409">
    <property type="entry name" value="P5-ATPase"/>
    <property type="match status" value="1"/>
</dbReference>
<comment type="similarity">
    <text evidence="1">Belongs to the cation transport ATPase (P-type) (TC 3.A.3) family. Type V subfamily.</text>
</comment>
<feature type="transmembrane region" description="Helical" evidence="1">
    <location>
        <begin position="6"/>
        <end position="26"/>
    </location>
</feature>
<dbReference type="EC" id="7.2.2.-" evidence="1"/>
<evidence type="ECO:0000256" key="1">
    <source>
        <dbReference type="RuleBase" id="RU362082"/>
    </source>
</evidence>
<keyword evidence="4" id="KW-1185">Reference proteome</keyword>
<dbReference type="GO" id="GO:0016020">
    <property type="term" value="C:membrane"/>
    <property type="evidence" value="ECO:0007669"/>
    <property type="project" value="UniProtKB-SubCell"/>
</dbReference>
<reference evidence="3" key="1">
    <citation type="submission" date="2025-08" db="UniProtKB">
        <authorList>
            <consortium name="Ensembl"/>
        </authorList>
    </citation>
    <scope>IDENTIFICATION</scope>
</reference>
<keyword evidence="1" id="KW-0547">Nucleotide-binding</keyword>
<comment type="subcellular location">
    <subcellularLocation>
        <location evidence="1">Membrane</location>
        <topology evidence="1">Multi-pass membrane protein</topology>
    </subcellularLocation>
</comment>
<dbReference type="GeneTree" id="ENSGT00940000160327"/>
<dbReference type="AlphaFoldDB" id="A0A8C6GNT4"/>
<keyword evidence="1" id="KW-1278">Translocase</keyword>
<dbReference type="GO" id="GO:0019829">
    <property type="term" value="F:ATPase-coupled monoatomic cation transmembrane transporter activity"/>
    <property type="evidence" value="ECO:0007669"/>
    <property type="project" value="UniProtKB-UniRule"/>
</dbReference>
<keyword evidence="1" id="KW-0472">Membrane</keyword>
<keyword evidence="1" id="KW-0067">ATP-binding</keyword>
<comment type="catalytic activity">
    <reaction evidence="1">
        <text>ATP + H2O = ADP + phosphate + H(+)</text>
        <dbReference type="Rhea" id="RHEA:13065"/>
        <dbReference type="ChEBI" id="CHEBI:15377"/>
        <dbReference type="ChEBI" id="CHEBI:15378"/>
        <dbReference type="ChEBI" id="CHEBI:30616"/>
        <dbReference type="ChEBI" id="CHEBI:43474"/>
        <dbReference type="ChEBI" id="CHEBI:456216"/>
    </reaction>
</comment>
<keyword evidence="1" id="KW-0812">Transmembrane</keyword>
<dbReference type="GO" id="GO:0046872">
    <property type="term" value="F:metal ion binding"/>
    <property type="evidence" value="ECO:0007669"/>
    <property type="project" value="UniProtKB-UniRule"/>
</dbReference>
<accession>A0A8C6GNT4</accession>
<comment type="caution">
    <text evidence="1">Lacks conserved residue(s) required for the propagation of feature annotation.</text>
</comment>
<keyword evidence="1" id="KW-1133">Transmembrane helix</keyword>
<evidence type="ECO:0000259" key="2">
    <source>
        <dbReference type="Pfam" id="PF12409"/>
    </source>
</evidence>
<reference evidence="3" key="2">
    <citation type="submission" date="2025-09" db="UniProtKB">
        <authorList>
            <consortium name="Ensembl"/>
        </authorList>
    </citation>
    <scope>IDENTIFICATION</scope>
</reference>
<evidence type="ECO:0000313" key="4">
    <source>
        <dbReference type="Proteomes" id="UP000694415"/>
    </source>
</evidence>
<dbReference type="InterPro" id="IPR047819">
    <property type="entry name" value="P5A-ATPase_N"/>
</dbReference>
<keyword evidence="1" id="KW-0479">Metal-binding</keyword>
<dbReference type="Ensembl" id="ENSMSIT00000011324.1">
    <property type="protein sequence ID" value="ENSMSIP00000008875.1"/>
    <property type="gene ID" value="ENSMSIG00000007896.1"/>
</dbReference>
<feature type="transmembrane region" description="Helical" evidence="1">
    <location>
        <begin position="33"/>
        <end position="52"/>
    </location>
</feature>
<proteinExistence type="inferred from homology"/>
<keyword evidence="1" id="KW-0460">Magnesium</keyword>
<sequence length="91" mass="10737">WAIFSKNHHLVLLILCIVVFEVFGYHTQNLRRALCLVTAILTLGAVQLMFYWRPEWWVWTSCIPCPLQEADTILLRTTVRKMISRYKATVE</sequence>
<protein>
    <recommendedName>
        <fullName evidence="1">Cation-transporting ATPase</fullName>
        <ecNumber evidence="1">7.2.2.-</ecNumber>
    </recommendedName>
</protein>
<evidence type="ECO:0000313" key="3">
    <source>
        <dbReference type="Ensembl" id="ENSMSIP00000008875.1"/>
    </source>
</evidence>